<dbReference type="SUPFAM" id="SSF51735">
    <property type="entry name" value="NAD(P)-binding Rossmann-fold domains"/>
    <property type="match status" value="1"/>
</dbReference>
<dbReference type="PRINTS" id="PR00081">
    <property type="entry name" value="GDHRDH"/>
</dbReference>
<keyword evidence="2" id="KW-0560">Oxidoreductase</keyword>
<comment type="similarity">
    <text evidence="1 3">Belongs to the short-chain dehydrogenases/reductases (SDR) family.</text>
</comment>
<dbReference type="PROSITE" id="PS00061">
    <property type="entry name" value="ADH_SHORT"/>
    <property type="match status" value="1"/>
</dbReference>
<dbReference type="PANTHER" id="PTHR43115">
    <property type="entry name" value="DEHYDROGENASE/REDUCTASE SDR FAMILY MEMBER 11"/>
    <property type="match status" value="1"/>
</dbReference>
<dbReference type="PANTHER" id="PTHR43115:SF4">
    <property type="entry name" value="DEHYDROGENASE_REDUCTASE SDR FAMILY MEMBER 11"/>
    <property type="match status" value="1"/>
</dbReference>
<proteinExistence type="inferred from homology"/>
<dbReference type="GO" id="GO:0016491">
    <property type="term" value="F:oxidoreductase activity"/>
    <property type="evidence" value="ECO:0007669"/>
    <property type="project" value="UniProtKB-KW"/>
</dbReference>
<accession>A0AAD9IUR3</accession>
<dbReference type="EMBL" id="JAODUP010001170">
    <property type="protein sequence ID" value="KAK2141064.1"/>
    <property type="molecule type" value="Genomic_DNA"/>
</dbReference>
<reference evidence="4" key="1">
    <citation type="journal article" date="2023" name="Mol. Biol. Evol.">
        <title>Third-Generation Sequencing Reveals the Adaptive Role of the Epigenome in Three Deep-Sea Polychaetes.</title>
        <authorList>
            <person name="Perez M."/>
            <person name="Aroh O."/>
            <person name="Sun Y."/>
            <person name="Lan Y."/>
            <person name="Juniper S.K."/>
            <person name="Young C.R."/>
            <person name="Angers B."/>
            <person name="Qian P.Y."/>
        </authorList>
    </citation>
    <scope>NUCLEOTIDE SEQUENCE</scope>
    <source>
        <strain evidence="4">P08H-3</strain>
    </source>
</reference>
<name>A0AAD9IUR3_9ANNE</name>
<evidence type="ECO:0000256" key="1">
    <source>
        <dbReference type="ARBA" id="ARBA00006484"/>
    </source>
</evidence>
<dbReference type="PRINTS" id="PR00080">
    <property type="entry name" value="SDRFAMILY"/>
</dbReference>
<evidence type="ECO:0000313" key="5">
    <source>
        <dbReference type="Proteomes" id="UP001208570"/>
    </source>
</evidence>
<evidence type="ECO:0008006" key="6">
    <source>
        <dbReference type="Google" id="ProtNLM"/>
    </source>
</evidence>
<organism evidence="4 5">
    <name type="scientific">Paralvinella palmiformis</name>
    <dbReference type="NCBI Taxonomy" id="53620"/>
    <lineage>
        <taxon>Eukaryota</taxon>
        <taxon>Metazoa</taxon>
        <taxon>Spiralia</taxon>
        <taxon>Lophotrochozoa</taxon>
        <taxon>Annelida</taxon>
        <taxon>Polychaeta</taxon>
        <taxon>Sedentaria</taxon>
        <taxon>Canalipalpata</taxon>
        <taxon>Terebellida</taxon>
        <taxon>Terebelliformia</taxon>
        <taxon>Alvinellidae</taxon>
        <taxon>Paralvinella</taxon>
    </lineage>
</organism>
<sequence length="248" mass="27956">MERWEGRVALVTGATSGIGTAIAVELVKRKMKVIGCGRQISKLQVVANQLSEKYEGHLEPVQCDVRKESDINNMFNLIESKYGGLDVCINNAGLYKDAPLLSGSTECWREIMEESGIKVSSALNTHSETRYWLTPKRPKRAVYTDSDLIRFTYPLFSILRRHCCDKRLSGHRLPTTNIAFYPATKFAVRTLTEGIRVELRQKKSKIRIAEISPDVVETEIFSRGGGKEFSDKILNSLKVSNSVDMSFF</sequence>
<evidence type="ECO:0000313" key="4">
    <source>
        <dbReference type="EMBL" id="KAK2141064.1"/>
    </source>
</evidence>
<dbReference type="AlphaFoldDB" id="A0AAD9IUR3"/>
<dbReference type="InterPro" id="IPR020904">
    <property type="entry name" value="Sc_DH/Rdtase_CS"/>
</dbReference>
<dbReference type="Gene3D" id="3.40.50.720">
    <property type="entry name" value="NAD(P)-binding Rossmann-like Domain"/>
    <property type="match status" value="1"/>
</dbReference>
<dbReference type="InterPro" id="IPR036291">
    <property type="entry name" value="NAD(P)-bd_dom_sf"/>
</dbReference>
<gene>
    <name evidence="4" type="ORF">LSH36_1171g00039</name>
</gene>
<keyword evidence="5" id="KW-1185">Reference proteome</keyword>
<comment type="caution">
    <text evidence="4">The sequence shown here is derived from an EMBL/GenBank/DDBJ whole genome shotgun (WGS) entry which is preliminary data.</text>
</comment>
<dbReference type="Pfam" id="PF00106">
    <property type="entry name" value="adh_short"/>
    <property type="match status" value="2"/>
</dbReference>
<evidence type="ECO:0000256" key="3">
    <source>
        <dbReference type="RuleBase" id="RU000363"/>
    </source>
</evidence>
<protein>
    <recommendedName>
        <fullName evidence="6">Dehydrogenase/reductase SDR family member 11</fullName>
    </recommendedName>
</protein>
<evidence type="ECO:0000256" key="2">
    <source>
        <dbReference type="ARBA" id="ARBA00023002"/>
    </source>
</evidence>
<dbReference type="InterPro" id="IPR002347">
    <property type="entry name" value="SDR_fam"/>
</dbReference>
<dbReference type="Proteomes" id="UP001208570">
    <property type="component" value="Unassembled WGS sequence"/>
</dbReference>